<feature type="domain" description="Ground-like" evidence="3">
    <location>
        <begin position="364"/>
        <end position="435"/>
    </location>
</feature>
<keyword evidence="2" id="KW-0732">Signal</keyword>
<dbReference type="InterPro" id="IPR007284">
    <property type="entry name" value="Ground-like_dom"/>
</dbReference>
<name>A0A0N5CB97_STREA</name>
<evidence type="ECO:0000259" key="3">
    <source>
        <dbReference type="Pfam" id="PF04155"/>
    </source>
</evidence>
<evidence type="ECO:0000256" key="2">
    <source>
        <dbReference type="SAM" id="SignalP"/>
    </source>
</evidence>
<proteinExistence type="predicted"/>
<reference evidence="5" key="1">
    <citation type="submission" date="2017-02" db="UniProtKB">
        <authorList>
            <consortium name="WormBaseParasite"/>
        </authorList>
    </citation>
    <scope>IDENTIFICATION</scope>
</reference>
<feature type="region of interest" description="Disordered" evidence="1">
    <location>
        <begin position="131"/>
        <end position="176"/>
    </location>
</feature>
<feature type="chain" id="PRO_5005895894" evidence="2">
    <location>
        <begin position="21"/>
        <end position="438"/>
    </location>
</feature>
<feature type="signal peptide" evidence="2">
    <location>
        <begin position="1"/>
        <end position="20"/>
    </location>
</feature>
<evidence type="ECO:0000256" key="1">
    <source>
        <dbReference type="SAM" id="MobiDB-lite"/>
    </source>
</evidence>
<feature type="compositionally biased region" description="Polar residues" evidence="1">
    <location>
        <begin position="260"/>
        <end position="273"/>
    </location>
</feature>
<feature type="compositionally biased region" description="Polar residues" evidence="1">
    <location>
        <begin position="239"/>
        <end position="252"/>
    </location>
</feature>
<protein>
    <submittedName>
        <fullName evidence="5">Ground-like domain-containing protein</fullName>
    </submittedName>
</protein>
<feature type="compositionally biased region" description="Basic and acidic residues" evidence="1">
    <location>
        <begin position="328"/>
        <end position="340"/>
    </location>
</feature>
<dbReference type="Pfam" id="PF04155">
    <property type="entry name" value="Ground-like"/>
    <property type="match status" value="1"/>
</dbReference>
<dbReference type="AlphaFoldDB" id="A0A0N5CB97"/>
<dbReference type="Proteomes" id="UP000046392">
    <property type="component" value="Unplaced"/>
</dbReference>
<evidence type="ECO:0000313" key="4">
    <source>
        <dbReference type="Proteomes" id="UP000046392"/>
    </source>
</evidence>
<accession>A0A0N5CB97</accession>
<feature type="region of interest" description="Disordered" evidence="1">
    <location>
        <begin position="233"/>
        <end position="344"/>
    </location>
</feature>
<keyword evidence="4" id="KW-1185">Reference proteome</keyword>
<evidence type="ECO:0000313" key="5">
    <source>
        <dbReference type="WBParaSite" id="SPAL_0001516000.1"/>
    </source>
</evidence>
<feature type="compositionally biased region" description="Gly residues" evidence="1">
    <location>
        <begin position="155"/>
        <end position="176"/>
    </location>
</feature>
<dbReference type="WBParaSite" id="SPAL_0001516000.1">
    <property type="protein sequence ID" value="SPAL_0001516000.1"/>
    <property type="gene ID" value="SPAL_0001516000"/>
</dbReference>
<feature type="compositionally biased region" description="Pro residues" evidence="1">
    <location>
        <begin position="140"/>
        <end position="153"/>
    </location>
</feature>
<sequence>MVKFFLSTAILALVAQSGNACFGGLGGGNACCPPASNTCAPSVPKCQTTSYAAPPVPAPSGYAQPPPSYIAPPPPAPSGYAQPGYQGYPRPFGVQGPVQPSYPSGGINAGYASSIDSGAASAYVQQKVPSGGNYIQGPGPVGPAPVEPTPQVPQPGGGQVVQPGYGGEVTQPGGGEVVQPGGEVVQPSGEVVQPSGGVQEPGYEATHAPGYGGEVSSQAPTVVVASTEYTKEEVVTPSEVPSSYSGSQTTQGAGYGGGVQVTSSPSYSGSQTTVGGGYSGETETKSVVTEEGYEKEAVKPIVNQSKYEEQLPSTAAPAPSKEGYGGEETIKEKSGYDQGHENSVAPSQIGAVDYGEETNTSGDGNCEDPELRAIVEAAVNSHSDNLEAARKIEADAGSKFGGRFNSIVSNSEFAYVNWYGKRNCQLRVKERHTLTWED</sequence>
<dbReference type="STRING" id="174720.A0A0N5CB97"/>
<organism evidence="4 5">
    <name type="scientific">Strongyloides papillosus</name>
    <name type="common">Intestinal threadworm</name>
    <dbReference type="NCBI Taxonomy" id="174720"/>
    <lineage>
        <taxon>Eukaryota</taxon>
        <taxon>Metazoa</taxon>
        <taxon>Ecdysozoa</taxon>
        <taxon>Nematoda</taxon>
        <taxon>Chromadorea</taxon>
        <taxon>Rhabditida</taxon>
        <taxon>Tylenchina</taxon>
        <taxon>Panagrolaimomorpha</taxon>
        <taxon>Strongyloidoidea</taxon>
        <taxon>Strongyloididae</taxon>
        <taxon>Strongyloides</taxon>
    </lineage>
</organism>